<proteinExistence type="predicted"/>
<dbReference type="AlphaFoldDB" id="A0A3S3QV77"/>
<protein>
    <submittedName>
        <fullName evidence="2">Uncharacterized protein</fullName>
    </submittedName>
</protein>
<name>A0A3S3QV77_9BACT</name>
<keyword evidence="1" id="KW-0472">Membrane</keyword>
<evidence type="ECO:0000256" key="1">
    <source>
        <dbReference type="SAM" id="Phobius"/>
    </source>
</evidence>
<keyword evidence="1" id="KW-1133">Transmembrane helix</keyword>
<accession>A0A3S3QV77</accession>
<sequence>MEKIIEFIIGDNNYQWIFSGVGNHVIEIMTTLIIGVGSLFCYKKTRKDITKEEYSFFSKIKSIFGDVNVRDNQVIISKDEVAKKKEVEFILKKTVNEINNHQANSIVKNIVDNYSSYKKGLSYNQIEIIKAIILSLASSKDDVKVEYIEKIAKNVHIVSINDEELYNYKNIIEKISGEQARLIAERTYKDKSFKKIAFMNYNYDPPKSTSYITKEGKGILTASVTIRAVEDGVNDEGYLFTETSAKFYNTFNFLLKNNLISLEEEGIKTKKNSKTTKDTYKFTFLAEKLRTLLTITE</sequence>
<keyword evidence="1" id="KW-0812">Transmembrane</keyword>
<evidence type="ECO:0000313" key="3">
    <source>
        <dbReference type="Proteomes" id="UP000286862"/>
    </source>
</evidence>
<feature type="transmembrane region" description="Helical" evidence="1">
    <location>
        <begin position="21"/>
        <end position="42"/>
    </location>
</feature>
<organism evidence="2 3">
    <name type="scientific">Candidatus Electrothrix marina</name>
    <dbReference type="NCBI Taxonomy" id="1859130"/>
    <lineage>
        <taxon>Bacteria</taxon>
        <taxon>Pseudomonadati</taxon>
        <taxon>Thermodesulfobacteriota</taxon>
        <taxon>Desulfobulbia</taxon>
        <taxon>Desulfobulbales</taxon>
        <taxon>Desulfobulbaceae</taxon>
        <taxon>Candidatus Electrothrix</taxon>
    </lineage>
</organism>
<reference evidence="2 3" key="1">
    <citation type="submission" date="2017-01" db="EMBL/GenBank/DDBJ databases">
        <title>The cable genome- insights into the physiology and evolution of filamentous bacteria capable of sulfide oxidation via long distance electron transfer.</title>
        <authorList>
            <person name="Schreiber L."/>
            <person name="Bjerg J.T."/>
            <person name="Boggild A."/>
            <person name="Van De Vossenberg J."/>
            <person name="Meysman F."/>
            <person name="Nielsen L.P."/>
            <person name="Schramm A."/>
            <person name="Kjeldsen K.U."/>
        </authorList>
    </citation>
    <scope>NUCLEOTIDE SEQUENCE [LARGE SCALE GENOMIC DNA]</scope>
    <source>
        <strain evidence="2">A2</strain>
    </source>
</reference>
<gene>
    <name evidence="2" type="ORF">VT99_10712</name>
</gene>
<dbReference type="Proteomes" id="UP000286862">
    <property type="component" value="Unassembled WGS sequence"/>
</dbReference>
<dbReference type="EMBL" id="MTKQ01000071">
    <property type="protein sequence ID" value="RWX48637.1"/>
    <property type="molecule type" value="Genomic_DNA"/>
</dbReference>
<evidence type="ECO:0000313" key="2">
    <source>
        <dbReference type="EMBL" id="RWX48637.1"/>
    </source>
</evidence>
<comment type="caution">
    <text evidence="2">The sequence shown here is derived from an EMBL/GenBank/DDBJ whole genome shotgun (WGS) entry which is preliminary data.</text>
</comment>